<dbReference type="SMART" id="SM00382">
    <property type="entry name" value="AAA"/>
    <property type="match status" value="2"/>
</dbReference>
<dbReference type="GO" id="GO:0016887">
    <property type="term" value="F:ATP hydrolysis activity"/>
    <property type="evidence" value="ECO:0007669"/>
    <property type="project" value="InterPro"/>
</dbReference>
<name>A0AA38RWE1_9PEZI</name>
<feature type="compositionally biased region" description="Low complexity" evidence="8">
    <location>
        <begin position="412"/>
        <end position="426"/>
    </location>
</feature>
<dbReference type="Pfam" id="PF00664">
    <property type="entry name" value="ABC_membrane"/>
    <property type="match status" value="2"/>
</dbReference>
<evidence type="ECO:0000256" key="7">
    <source>
        <dbReference type="ARBA" id="ARBA00023136"/>
    </source>
</evidence>
<dbReference type="PROSITE" id="PS50893">
    <property type="entry name" value="ABC_TRANSPORTER_2"/>
    <property type="match status" value="2"/>
</dbReference>
<dbReference type="InterPro" id="IPR027417">
    <property type="entry name" value="P-loop_NTPase"/>
</dbReference>
<dbReference type="SUPFAM" id="SSF90123">
    <property type="entry name" value="ABC transporter transmembrane region"/>
    <property type="match status" value="2"/>
</dbReference>
<feature type="transmembrane region" description="Helical" evidence="9">
    <location>
        <begin position="929"/>
        <end position="961"/>
    </location>
</feature>
<feature type="region of interest" description="Disordered" evidence="8">
    <location>
        <begin position="411"/>
        <end position="431"/>
    </location>
</feature>
<dbReference type="GO" id="GO:0016020">
    <property type="term" value="C:membrane"/>
    <property type="evidence" value="ECO:0007669"/>
    <property type="project" value="UniProtKB-SubCell"/>
</dbReference>
<dbReference type="InterPro" id="IPR036640">
    <property type="entry name" value="ABC1_TM_sf"/>
</dbReference>
<evidence type="ECO:0000256" key="5">
    <source>
        <dbReference type="ARBA" id="ARBA00022840"/>
    </source>
</evidence>
<accession>A0AA38RWE1</accession>
<evidence type="ECO:0000313" key="12">
    <source>
        <dbReference type="EMBL" id="KAJ9151860.1"/>
    </source>
</evidence>
<dbReference type="InterPro" id="IPR011527">
    <property type="entry name" value="ABC1_TM_dom"/>
</dbReference>
<reference evidence="12" key="1">
    <citation type="submission" date="2022-07" db="EMBL/GenBank/DDBJ databases">
        <title>Fungi with potential for degradation of polypropylene.</title>
        <authorList>
            <person name="Gostincar C."/>
        </authorList>
    </citation>
    <scope>NUCLEOTIDE SEQUENCE</scope>
    <source>
        <strain evidence="12">EXF-13308</strain>
    </source>
</reference>
<dbReference type="PROSITE" id="PS50929">
    <property type="entry name" value="ABC_TM1F"/>
    <property type="match status" value="2"/>
</dbReference>
<feature type="domain" description="ABC transporter" evidence="10">
    <location>
        <begin position="435"/>
        <end position="665"/>
    </location>
</feature>
<dbReference type="FunFam" id="1.20.1560.10:FF:000329">
    <property type="entry name" value="p-loop containing nucleoside triphosphate hydrolase protein"/>
    <property type="match status" value="1"/>
</dbReference>
<feature type="transmembrane region" description="Helical" evidence="9">
    <location>
        <begin position="365"/>
        <end position="387"/>
    </location>
</feature>
<dbReference type="Gene3D" id="1.20.1560.10">
    <property type="entry name" value="ABC transporter type 1, transmembrane domain"/>
    <property type="match status" value="2"/>
</dbReference>
<feature type="compositionally biased region" description="Polar residues" evidence="8">
    <location>
        <begin position="668"/>
        <end position="678"/>
    </location>
</feature>
<dbReference type="InterPro" id="IPR050173">
    <property type="entry name" value="ABC_transporter_C-like"/>
</dbReference>
<evidence type="ECO:0000256" key="1">
    <source>
        <dbReference type="ARBA" id="ARBA00004141"/>
    </source>
</evidence>
<feature type="domain" description="ABC transmembrane type-1" evidence="11">
    <location>
        <begin position="113"/>
        <end position="383"/>
    </location>
</feature>
<dbReference type="InterPro" id="IPR003439">
    <property type="entry name" value="ABC_transporter-like_ATP-bd"/>
</dbReference>
<evidence type="ECO:0000256" key="8">
    <source>
        <dbReference type="SAM" id="MobiDB-lite"/>
    </source>
</evidence>
<dbReference type="InterPro" id="IPR003593">
    <property type="entry name" value="AAA+_ATPase"/>
</dbReference>
<keyword evidence="3 9" id="KW-0812">Transmembrane</keyword>
<evidence type="ECO:0000256" key="6">
    <source>
        <dbReference type="ARBA" id="ARBA00022989"/>
    </source>
</evidence>
<evidence type="ECO:0000256" key="2">
    <source>
        <dbReference type="ARBA" id="ARBA00022448"/>
    </source>
</evidence>
<feature type="region of interest" description="Disordered" evidence="8">
    <location>
        <begin position="667"/>
        <end position="696"/>
    </location>
</feature>
<dbReference type="Pfam" id="PF00005">
    <property type="entry name" value="ABC_tran"/>
    <property type="match status" value="2"/>
</dbReference>
<evidence type="ECO:0000256" key="4">
    <source>
        <dbReference type="ARBA" id="ARBA00022741"/>
    </source>
</evidence>
<evidence type="ECO:0000259" key="10">
    <source>
        <dbReference type="PROSITE" id="PS50893"/>
    </source>
</evidence>
<dbReference type="CDD" id="cd18580">
    <property type="entry name" value="ABC_6TM_ABCC_D2"/>
    <property type="match status" value="1"/>
</dbReference>
<keyword evidence="13" id="KW-1185">Reference proteome</keyword>
<sequence length="1279" mass="140301">MGLLLLGFECRDKRPILLDAYKRLPPEATTSLLGKVFFWWINPILVKGYTNTILGKELPVVDHGLSSETLRRNALQAWVQRVRPEEITTLPRVLFSCLKGAFLAAIAPRLSLVFFRFAQPVLISQTIQFITGAATDEADDLTGYRIVPAAVVIYVGLAISTSVYKHALNRLEVMIRGALVSLLHGSSLSSRDGESNEGKVITLISNDVTSMEKSAEMFHETWAQLLEVIVGITLLAREVGWLWPLPLLIIFFCAQVSRYVANNLKGRQGRWNTATQNRMSMTTSVISSIRDIKMLGIQQALENHIQELRHTEMDAARSVRWLMVGYNASANALGMFAPVLTIVLYAILASLAGSSLDTETAFTTVAILGLVTHPANMIMTIVPRAVVSFLSSSRIQNYLLEDGILDSRLEVSQHSNSSQSSSQARQDVSKTTPAVRLQNVTVKDPTCTRTILKDISLDIAQGSMTICSGPVGAGKTTLARALLGELTPSDGTVAVTSKRIGYCAQTTWLPNQSIKDIIYGPVAESNRDPLWYKQAIHSCCLDEDLDALPARDDTVVGSGGMNLSGGQRQRLALARMVYARCSIAVLDDSFSALDQKTRTKAIMGLLGPDGLLKVSGMTVFWITNDTSYFHLADQVAVLADSTIQEKGSWESLRPHLKEIDSIIHSNKDTLQGTPTQPKSMLDKLSGASTSSAASKDLQRRTGDSSLYGYYFKSAGVANIILMVACTVLYGFFITFPQYWLKWWTESRSANTIFFVTGYLVLLLLAWIITNGQMWSTVLRIAPQSGIVLHRRLLRAIMGAPLLYFSQTDTGSILNRFGQDIQLVDKKLAPALQTLSVQVFKLIMQAGLLFAVQHLLTLTLPFCAAVVYLVQKVYLRTSRQLRLLELESRSAVYSSFLETVKGIATIRAFGWQKQMAAENSRGLDESQKPFYLLFCLQRWLNVVLDLLVAAIAVGTITLAVVLRGSTTGGQIGVALNLILVVNTTLLRLVESWTNLEISLGAIARLKEVEEDTPREDQPGEDFAPPEDWPSAGEVELKGVTAAYNSSATALRDLNLRITPGQTVVVCGRTGSGKSSFLLALLRLLDVQSGRIMVDGLDISKISRSTIRQKAFITVSQNPLILPNITLRLNLDPDRIATEDCLLDALRKTGLFSHYFGEAADVSPVLDEPISSLPTLSVGQAQLLALSRALVQLGVRSGKPGSRATFSDSLTIKPIVLLDEVTSSLDPTTEGRIYDIVQESFIQTGHTVVMVTHKLGAFKGRMRPGLDKVVWMKDGRVDKID</sequence>
<dbReference type="SUPFAM" id="SSF52540">
    <property type="entry name" value="P-loop containing nucleoside triphosphate hydrolases"/>
    <property type="match status" value="2"/>
</dbReference>
<keyword evidence="6 9" id="KW-1133">Transmembrane helix</keyword>
<feature type="transmembrane region" description="Helical" evidence="9">
    <location>
        <begin position="847"/>
        <end position="869"/>
    </location>
</feature>
<organism evidence="12 13">
    <name type="scientific">Pleurostoma richardsiae</name>
    <dbReference type="NCBI Taxonomy" id="41990"/>
    <lineage>
        <taxon>Eukaryota</taxon>
        <taxon>Fungi</taxon>
        <taxon>Dikarya</taxon>
        <taxon>Ascomycota</taxon>
        <taxon>Pezizomycotina</taxon>
        <taxon>Sordariomycetes</taxon>
        <taxon>Sordariomycetidae</taxon>
        <taxon>Calosphaeriales</taxon>
        <taxon>Pleurostomataceae</taxon>
        <taxon>Pleurostoma</taxon>
    </lineage>
</organism>
<dbReference type="PANTHER" id="PTHR24223">
    <property type="entry name" value="ATP-BINDING CASSETTE SUB-FAMILY C"/>
    <property type="match status" value="1"/>
</dbReference>
<dbReference type="Proteomes" id="UP001174694">
    <property type="component" value="Unassembled WGS sequence"/>
</dbReference>
<dbReference type="InterPro" id="IPR044726">
    <property type="entry name" value="ABCC_6TM_D2"/>
</dbReference>
<feature type="domain" description="ABC transporter" evidence="10">
    <location>
        <begin position="1033"/>
        <end position="1278"/>
    </location>
</feature>
<gene>
    <name evidence="12" type="ORF">NKR23_g2587</name>
</gene>
<feature type="transmembrane region" description="Helical" evidence="9">
    <location>
        <begin position="709"/>
        <end position="732"/>
    </location>
</feature>
<evidence type="ECO:0000256" key="9">
    <source>
        <dbReference type="SAM" id="Phobius"/>
    </source>
</evidence>
<comment type="subcellular location">
    <subcellularLocation>
        <location evidence="1">Membrane</location>
        <topology evidence="1">Multi-pass membrane protein</topology>
    </subcellularLocation>
</comment>
<keyword evidence="7 9" id="KW-0472">Membrane</keyword>
<protein>
    <submittedName>
        <fullName evidence="12">Canalicular multispecific organic anion transporter 2</fullName>
    </submittedName>
</protein>
<evidence type="ECO:0000313" key="13">
    <source>
        <dbReference type="Proteomes" id="UP001174694"/>
    </source>
</evidence>
<dbReference type="Gene3D" id="3.40.50.300">
    <property type="entry name" value="P-loop containing nucleotide triphosphate hydrolases"/>
    <property type="match status" value="2"/>
</dbReference>
<proteinExistence type="predicted"/>
<keyword evidence="4" id="KW-0547">Nucleotide-binding</keyword>
<dbReference type="EMBL" id="JANBVO010000005">
    <property type="protein sequence ID" value="KAJ9151860.1"/>
    <property type="molecule type" value="Genomic_DNA"/>
</dbReference>
<keyword evidence="2" id="KW-0813">Transport</keyword>
<feature type="domain" description="ABC transmembrane type-1" evidence="11">
    <location>
        <begin position="719"/>
        <end position="995"/>
    </location>
</feature>
<evidence type="ECO:0000256" key="3">
    <source>
        <dbReference type="ARBA" id="ARBA00022692"/>
    </source>
</evidence>
<feature type="transmembrane region" description="Helical" evidence="9">
    <location>
        <begin position="752"/>
        <end position="769"/>
    </location>
</feature>
<dbReference type="GO" id="GO:0140359">
    <property type="term" value="F:ABC-type transporter activity"/>
    <property type="evidence" value="ECO:0007669"/>
    <property type="project" value="InterPro"/>
</dbReference>
<dbReference type="InterPro" id="IPR017871">
    <property type="entry name" value="ABC_transporter-like_CS"/>
</dbReference>
<comment type="caution">
    <text evidence="12">The sequence shown here is derived from an EMBL/GenBank/DDBJ whole genome shotgun (WGS) entry which is preliminary data.</text>
</comment>
<dbReference type="GO" id="GO:0005524">
    <property type="term" value="F:ATP binding"/>
    <property type="evidence" value="ECO:0007669"/>
    <property type="project" value="UniProtKB-KW"/>
</dbReference>
<dbReference type="PANTHER" id="PTHR24223:SF345">
    <property type="entry name" value="ABC MULTIDRUG TRANSPORTER (EUROFUNG)"/>
    <property type="match status" value="1"/>
</dbReference>
<dbReference type="AlphaFoldDB" id="A0AA38RWE1"/>
<keyword evidence="5" id="KW-0067">ATP-binding</keyword>
<feature type="transmembrane region" description="Helical" evidence="9">
    <location>
        <begin position="241"/>
        <end position="261"/>
    </location>
</feature>
<feature type="transmembrane region" description="Helical" evidence="9">
    <location>
        <begin position="330"/>
        <end position="353"/>
    </location>
</feature>
<evidence type="ECO:0000259" key="11">
    <source>
        <dbReference type="PROSITE" id="PS50929"/>
    </source>
</evidence>
<dbReference type="PROSITE" id="PS00211">
    <property type="entry name" value="ABC_TRANSPORTER_1"/>
    <property type="match status" value="2"/>
</dbReference>